<accession>A0A914EQY4</accession>
<dbReference type="InterPro" id="IPR011013">
    <property type="entry name" value="Gal_mutarotase_sf_dom"/>
</dbReference>
<dbReference type="GO" id="GO:0005975">
    <property type="term" value="P:carbohydrate metabolic process"/>
    <property type="evidence" value="ECO:0007669"/>
    <property type="project" value="InterPro"/>
</dbReference>
<dbReference type="InterPro" id="IPR013780">
    <property type="entry name" value="Glyco_hydro_b"/>
</dbReference>
<keyword evidence="1" id="KW-1185">Reference proteome</keyword>
<dbReference type="GO" id="GO:0030246">
    <property type="term" value="F:carbohydrate binding"/>
    <property type="evidence" value="ECO:0007669"/>
    <property type="project" value="InterPro"/>
</dbReference>
<organism evidence="1 2">
    <name type="scientific">Acrobeloides nanus</name>
    <dbReference type="NCBI Taxonomy" id="290746"/>
    <lineage>
        <taxon>Eukaryota</taxon>
        <taxon>Metazoa</taxon>
        <taxon>Ecdysozoa</taxon>
        <taxon>Nematoda</taxon>
        <taxon>Chromadorea</taxon>
        <taxon>Rhabditida</taxon>
        <taxon>Tylenchina</taxon>
        <taxon>Cephalobomorpha</taxon>
        <taxon>Cephaloboidea</taxon>
        <taxon>Cephalobidae</taxon>
        <taxon>Acrobeloides</taxon>
    </lineage>
</organism>
<protein>
    <submittedName>
        <fullName evidence="2">Uncharacterized protein</fullName>
    </submittedName>
</protein>
<dbReference type="Proteomes" id="UP000887540">
    <property type="component" value="Unplaced"/>
</dbReference>
<dbReference type="SUPFAM" id="SSF74650">
    <property type="entry name" value="Galactose mutarotase-like"/>
    <property type="match status" value="1"/>
</dbReference>
<dbReference type="Gene3D" id="2.60.40.1180">
    <property type="entry name" value="Golgi alpha-mannosidase II"/>
    <property type="match status" value="1"/>
</dbReference>
<evidence type="ECO:0000313" key="2">
    <source>
        <dbReference type="WBParaSite" id="ACRNAN_scaffold952.g23752.t1"/>
    </source>
</evidence>
<dbReference type="WBParaSite" id="ACRNAN_scaffold952.g23752.t1">
    <property type="protein sequence ID" value="ACRNAN_scaffold952.g23752.t1"/>
    <property type="gene ID" value="ACRNAN_scaffold952.g23752"/>
</dbReference>
<sequence length="133" mass="15203">MEQVLNNAMQTISQYVKNNTATFPQQIICRRANESDCELTRLNNNYTVTVHNGNSRLLNTLIRVPLYQNTYNVSLTDSEGNPVDYQIINVFGNPSQLNNSNMAPLEIYFMATIQALEKKSKKDRLLMIVVIMD</sequence>
<dbReference type="GO" id="GO:0003824">
    <property type="term" value="F:catalytic activity"/>
    <property type="evidence" value="ECO:0007669"/>
    <property type="project" value="InterPro"/>
</dbReference>
<reference evidence="2" key="1">
    <citation type="submission" date="2022-11" db="UniProtKB">
        <authorList>
            <consortium name="WormBaseParasite"/>
        </authorList>
    </citation>
    <scope>IDENTIFICATION</scope>
</reference>
<evidence type="ECO:0000313" key="1">
    <source>
        <dbReference type="Proteomes" id="UP000887540"/>
    </source>
</evidence>
<dbReference type="AlphaFoldDB" id="A0A914EQY4"/>
<name>A0A914EQY4_9BILA</name>
<proteinExistence type="predicted"/>